<feature type="region of interest" description="Disordered" evidence="1">
    <location>
        <begin position="1"/>
        <end position="32"/>
    </location>
</feature>
<accession>A0A316TWE8</accession>
<organism evidence="2 3">
    <name type="scientific">Pseudomicrostroma glucosiphilum</name>
    <dbReference type="NCBI Taxonomy" id="1684307"/>
    <lineage>
        <taxon>Eukaryota</taxon>
        <taxon>Fungi</taxon>
        <taxon>Dikarya</taxon>
        <taxon>Basidiomycota</taxon>
        <taxon>Ustilaginomycotina</taxon>
        <taxon>Exobasidiomycetes</taxon>
        <taxon>Microstromatales</taxon>
        <taxon>Microstromatales incertae sedis</taxon>
        <taxon>Pseudomicrostroma</taxon>
    </lineage>
</organism>
<proteinExistence type="predicted"/>
<dbReference type="Proteomes" id="UP000245942">
    <property type="component" value="Unassembled WGS sequence"/>
</dbReference>
<evidence type="ECO:0000256" key="1">
    <source>
        <dbReference type="SAM" id="MobiDB-lite"/>
    </source>
</evidence>
<reference evidence="2 3" key="1">
    <citation type="journal article" date="2018" name="Mol. Biol. Evol.">
        <title>Broad Genomic Sampling Reveals a Smut Pathogenic Ancestry of the Fungal Clade Ustilaginomycotina.</title>
        <authorList>
            <person name="Kijpornyongpan T."/>
            <person name="Mondo S.J."/>
            <person name="Barry K."/>
            <person name="Sandor L."/>
            <person name="Lee J."/>
            <person name="Lipzen A."/>
            <person name="Pangilinan J."/>
            <person name="LaButti K."/>
            <person name="Hainaut M."/>
            <person name="Henrissat B."/>
            <person name="Grigoriev I.V."/>
            <person name="Spatafora J.W."/>
            <person name="Aime M.C."/>
        </authorList>
    </citation>
    <scope>NUCLEOTIDE SEQUENCE [LARGE SCALE GENOMIC DNA]</scope>
    <source>
        <strain evidence="2 3">MCA 4718</strain>
    </source>
</reference>
<name>A0A316TWE8_9BASI</name>
<feature type="region of interest" description="Disordered" evidence="1">
    <location>
        <begin position="78"/>
        <end position="102"/>
    </location>
</feature>
<dbReference type="AlphaFoldDB" id="A0A316TWE8"/>
<evidence type="ECO:0000313" key="2">
    <source>
        <dbReference type="EMBL" id="PWN17657.1"/>
    </source>
</evidence>
<gene>
    <name evidence="2" type="ORF">BCV69DRAFT_301961</name>
</gene>
<feature type="compositionally biased region" description="Pro residues" evidence="1">
    <location>
        <begin position="8"/>
        <end position="18"/>
    </location>
</feature>
<dbReference type="GeneID" id="37016363"/>
<sequence>MTVRRRPPPPSPTSPPLVLPSAPLQPGSASVPHAYTRQTSDLRSQMPLRRTGLTPQQIRVNSHHQGAQALASTIAQASAAGEAPVRPNTPFTTRRGLPRPRLTLPSLHEDIATSASAALRDFPPLQRFPSGTLLGARDVDAPEDLDGLPLDIDYDMSLIEFLQERLPPLSPSAPLRQTNSLNYQQYLLLQAELEQAVSEFLYPTVVGREARTAGLCQSQARLEDKPSR</sequence>
<evidence type="ECO:0000313" key="3">
    <source>
        <dbReference type="Proteomes" id="UP000245942"/>
    </source>
</evidence>
<protein>
    <submittedName>
        <fullName evidence="2">Uncharacterized protein</fullName>
    </submittedName>
</protein>
<keyword evidence="3" id="KW-1185">Reference proteome</keyword>
<dbReference type="EMBL" id="KZ819344">
    <property type="protein sequence ID" value="PWN17657.1"/>
    <property type="molecule type" value="Genomic_DNA"/>
</dbReference>
<dbReference type="RefSeq" id="XP_025344817.1">
    <property type="nucleotide sequence ID" value="XM_025494629.1"/>
</dbReference>